<gene>
    <name evidence="2" type="ORF">POJ06DRAFT_146287</name>
</gene>
<sequence length="114" mass="12174">MQAAGVTALLQLLADAKPVVLSSTMTFGTSFGLGCTCGQLLLVRLYNFRKVCLSFCHANTTISINGVWAPYGDQHMPEQFPLSLSRTELQPRAATPAAPSVGDNDKGMTQQVSI</sequence>
<feature type="region of interest" description="Disordered" evidence="1">
    <location>
        <begin position="88"/>
        <end position="114"/>
    </location>
</feature>
<dbReference type="RefSeq" id="XP_056041628.1">
    <property type="nucleotide sequence ID" value="XM_056184596.1"/>
</dbReference>
<organism evidence="2 3">
    <name type="scientific">Lipomyces tetrasporus</name>
    <dbReference type="NCBI Taxonomy" id="54092"/>
    <lineage>
        <taxon>Eukaryota</taxon>
        <taxon>Fungi</taxon>
        <taxon>Dikarya</taxon>
        <taxon>Ascomycota</taxon>
        <taxon>Saccharomycotina</taxon>
        <taxon>Lipomycetes</taxon>
        <taxon>Lipomycetales</taxon>
        <taxon>Lipomycetaceae</taxon>
        <taxon>Lipomyces</taxon>
    </lineage>
</organism>
<name>A0AAD7QN89_9ASCO</name>
<protein>
    <submittedName>
        <fullName evidence="2">Uncharacterized protein</fullName>
    </submittedName>
</protein>
<dbReference type="GeneID" id="80879762"/>
<dbReference type="Proteomes" id="UP001217417">
    <property type="component" value="Unassembled WGS sequence"/>
</dbReference>
<proteinExistence type="predicted"/>
<comment type="caution">
    <text evidence="2">The sequence shown here is derived from an EMBL/GenBank/DDBJ whole genome shotgun (WGS) entry which is preliminary data.</text>
</comment>
<keyword evidence="3" id="KW-1185">Reference proteome</keyword>
<evidence type="ECO:0000256" key="1">
    <source>
        <dbReference type="SAM" id="MobiDB-lite"/>
    </source>
</evidence>
<reference evidence="2" key="1">
    <citation type="submission" date="2023-03" db="EMBL/GenBank/DDBJ databases">
        <title>Near-Complete genome sequence of Lipomyces tetrasporous NRRL Y-64009, an oleaginous yeast capable of growing on lignocellulosic hydrolysates.</title>
        <authorList>
            <consortium name="Lawrence Berkeley National Laboratory"/>
            <person name="Jagtap S.S."/>
            <person name="Liu J.-J."/>
            <person name="Walukiewicz H.E."/>
            <person name="Pangilinan J."/>
            <person name="Lipzen A."/>
            <person name="Ahrendt S."/>
            <person name="Koriabine M."/>
            <person name="Cobaugh K."/>
            <person name="Salamov A."/>
            <person name="Yoshinaga Y."/>
            <person name="Ng V."/>
            <person name="Daum C."/>
            <person name="Grigoriev I.V."/>
            <person name="Slininger P.J."/>
            <person name="Dien B.S."/>
            <person name="Jin Y.-S."/>
            <person name="Rao C.V."/>
        </authorList>
    </citation>
    <scope>NUCLEOTIDE SEQUENCE</scope>
    <source>
        <strain evidence="2">NRRL Y-64009</strain>
    </source>
</reference>
<dbReference type="EMBL" id="JARPMG010000009">
    <property type="protein sequence ID" value="KAJ8098178.1"/>
    <property type="molecule type" value="Genomic_DNA"/>
</dbReference>
<evidence type="ECO:0000313" key="2">
    <source>
        <dbReference type="EMBL" id="KAJ8098178.1"/>
    </source>
</evidence>
<dbReference type="AlphaFoldDB" id="A0AAD7QN89"/>
<accession>A0AAD7QN89</accession>
<evidence type="ECO:0000313" key="3">
    <source>
        <dbReference type="Proteomes" id="UP001217417"/>
    </source>
</evidence>